<dbReference type="InterPro" id="IPR036390">
    <property type="entry name" value="WH_DNA-bd_sf"/>
</dbReference>
<dbReference type="InterPro" id="IPR036388">
    <property type="entry name" value="WH-like_DNA-bd_sf"/>
</dbReference>
<keyword evidence="1" id="KW-0805">Transcription regulation</keyword>
<protein>
    <recommendedName>
        <fullName evidence="5">HTH arsR-type domain-containing protein</fullName>
    </recommendedName>
</protein>
<dbReference type="SMART" id="SM00418">
    <property type="entry name" value="HTH_ARSR"/>
    <property type="match status" value="1"/>
</dbReference>
<evidence type="ECO:0000256" key="3">
    <source>
        <dbReference type="ARBA" id="ARBA00023163"/>
    </source>
</evidence>
<dbReference type="PANTHER" id="PTHR33154:SF33">
    <property type="entry name" value="TRANSCRIPTIONAL REPRESSOR SDPR"/>
    <property type="match status" value="1"/>
</dbReference>
<dbReference type="GO" id="GO:0003677">
    <property type="term" value="F:DNA binding"/>
    <property type="evidence" value="ECO:0007669"/>
    <property type="project" value="UniProtKB-KW"/>
</dbReference>
<dbReference type="PROSITE" id="PS50987">
    <property type="entry name" value="HTH_ARSR_2"/>
    <property type="match status" value="1"/>
</dbReference>
<dbReference type="NCBIfam" id="NF033788">
    <property type="entry name" value="HTH_metalloreg"/>
    <property type="match status" value="1"/>
</dbReference>
<proteinExistence type="predicted"/>
<keyword evidence="2" id="KW-0238">DNA-binding</keyword>
<feature type="domain" description="HTH arsR-type" evidence="5">
    <location>
        <begin position="1"/>
        <end position="91"/>
    </location>
</feature>
<dbReference type="SUPFAM" id="SSF46785">
    <property type="entry name" value="Winged helix' DNA-binding domain"/>
    <property type="match status" value="1"/>
</dbReference>
<evidence type="ECO:0000313" key="6">
    <source>
        <dbReference type="EMBL" id="PZR09171.1"/>
    </source>
</evidence>
<dbReference type="InterPro" id="IPR001845">
    <property type="entry name" value="HTH_ArsR_DNA-bd_dom"/>
</dbReference>
<evidence type="ECO:0000256" key="1">
    <source>
        <dbReference type="ARBA" id="ARBA00023015"/>
    </source>
</evidence>
<feature type="region of interest" description="Disordered" evidence="4">
    <location>
        <begin position="155"/>
        <end position="176"/>
    </location>
</feature>
<sequence>MVEQLDAVFHALADATRRSMLTHLADGERTVGELAEPFAMSFAGASKHLKVLEAAGLVRRRVEGRRHYFRLHAERLTDAHRWLGKRVPKKPVAAVRALAVEASRRHARVAHEVEDLAHDLILSALRRQSFDEDQFVRSLPGAARRHAAFVARTAGRRRAREAAVPPDDERQSSVDGAPISVLSPALQTTLRLLFAGLEKHELRYALGVSDAALRKRFEALRARAPIERPEATSNRAPPQLRRSQVGALPTLAGKSARVLAASDPDEHGLIFTEVLTK</sequence>
<dbReference type="Pfam" id="PF12840">
    <property type="entry name" value="HTH_20"/>
    <property type="match status" value="1"/>
</dbReference>
<comment type="caution">
    <text evidence="6">The sequence shown here is derived from an EMBL/GenBank/DDBJ whole genome shotgun (WGS) entry which is preliminary data.</text>
</comment>
<keyword evidence="3" id="KW-0804">Transcription</keyword>
<name>A0A2W5VFY7_9BACT</name>
<organism evidence="6 7">
    <name type="scientific">Archangium gephyra</name>
    <dbReference type="NCBI Taxonomy" id="48"/>
    <lineage>
        <taxon>Bacteria</taxon>
        <taxon>Pseudomonadati</taxon>
        <taxon>Myxococcota</taxon>
        <taxon>Myxococcia</taxon>
        <taxon>Myxococcales</taxon>
        <taxon>Cystobacterineae</taxon>
        <taxon>Archangiaceae</taxon>
        <taxon>Archangium</taxon>
    </lineage>
</organism>
<dbReference type="PRINTS" id="PR00778">
    <property type="entry name" value="HTHARSR"/>
</dbReference>
<dbReference type="AlphaFoldDB" id="A0A2W5VFY7"/>
<evidence type="ECO:0000256" key="4">
    <source>
        <dbReference type="SAM" id="MobiDB-lite"/>
    </source>
</evidence>
<dbReference type="Proteomes" id="UP000249061">
    <property type="component" value="Unassembled WGS sequence"/>
</dbReference>
<dbReference type="EMBL" id="QFQP01000022">
    <property type="protein sequence ID" value="PZR09171.1"/>
    <property type="molecule type" value="Genomic_DNA"/>
</dbReference>
<dbReference type="CDD" id="cd00090">
    <property type="entry name" value="HTH_ARSR"/>
    <property type="match status" value="1"/>
</dbReference>
<dbReference type="PANTHER" id="PTHR33154">
    <property type="entry name" value="TRANSCRIPTIONAL REGULATOR, ARSR FAMILY"/>
    <property type="match status" value="1"/>
</dbReference>
<dbReference type="InterPro" id="IPR051081">
    <property type="entry name" value="HTH_MetalResp_TranReg"/>
</dbReference>
<accession>A0A2W5VFY7</accession>
<gene>
    <name evidence="6" type="ORF">DI536_23345</name>
</gene>
<evidence type="ECO:0000259" key="5">
    <source>
        <dbReference type="PROSITE" id="PS50987"/>
    </source>
</evidence>
<dbReference type="GO" id="GO:0003700">
    <property type="term" value="F:DNA-binding transcription factor activity"/>
    <property type="evidence" value="ECO:0007669"/>
    <property type="project" value="InterPro"/>
</dbReference>
<evidence type="ECO:0000313" key="7">
    <source>
        <dbReference type="Proteomes" id="UP000249061"/>
    </source>
</evidence>
<dbReference type="InterPro" id="IPR011991">
    <property type="entry name" value="ArsR-like_HTH"/>
</dbReference>
<reference evidence="6 7" key="1">
    <citation type="submission" date="2017-08" db="EMBL/GenBank/DDBJ databases">
        <title>Infants hospitalized years apart are colonized by the same room-sourced microbial strains.</title>
        <authorList>
            <person name="Brooks B."/>
            <person name="Olm M.R."/>
            <person name="Firek B.A."/>
            <person name="Baker R."/>
            <person name="Thomas B.C."/>
            <person name="Morowitz M.J."/>
            <person name="Banfield J.F."/>
        </authorList>
    </citation>
    <scope>NUCLEOTIDE SEQUENCE [LARGE SCALE GENOMIC DNA]</scope>
    <source>
        <strain evidence="6">S2_003_000_R2_14</strain>
    </source>
</reference>
<dbReference type="Gene3D" id="1.10.10.10">
    <property type="entry name" value="Winged helix-like DNA-binding domain superfamily/Winged helix DNA-binding domain"/>
    <property type="match status" value="1"/>
</dbReference>
<evidence type="ECO:0000256" key="2">
    <source>
        <dbReference type="ARBA" id="ARBA00023125"/>
    </source>
</evidence>